<feature type="domain" description="Bacteriophage CI repressor C-terminal" evidence="2">
    <location>
        <begin position="97"/>
        <end position="197"/>
    </location>
</feature>
<dbReference type="RefSeq" id="WP_080156244.1">
    <property type="nucleotide sequence ID" value="NZ_FUZI01000001.1"/>
</dbReference>
<dbReference type="Pfam" id="PF16452">
    <property type="entry name" value="Phage_CI_C"/>
    <property type="match status" value="1"/>
</dbReference>
<evidence type="ECO:0000313" key="4">
    <source>
        <dbReference type="Proteomes" id="UP000189966"/>
    </source>
</evidence>
<dbReference type="AlphaFoldDB" id="A0A1T5HXH4"/>
<accession>A0A1T5HXH4</accession>
<organism evidence="3 4">
    <name type="scientific">Photobacterium piscicola</name>
    <dbReference type="NCBI Taxonomy" id="1378299"/>
    <lineage>
        <taxon>Bacteria</taxon>
        <taxon>Pseudomonadati</taxon>
        <taxon>Pseudomonadota</taxon>
        <taxon>Gammaproteobacteria</taxon>
        <taxon>Vibrionales</taxon>
        <taxon>Vibrionaceae</taxon>
        <taxon>Photobacterium</taxon>
    </lineage>
</organism>
<sequence length="203" mass="22641">MTNNQDKLKRFNYSGGKDYIIKLKSILSETTDTGLARRLGIPKGTISTWLQRDTTPFEISIIVHLATGLSLRWLLLDEGEPFQVNSAENTQSKTFIRTKLQNGVLVEDGGDVSFDITLLNHYDIDIQNTKIIENGFELLFVNTQEVNPASGRYLIDIDGSLSVNHLQRLPGKKLAMSFGDSSIEVAEEDIRVIGRVALAICKE</sequence>
<dbReference type="InterPro" id="IPR010744">
    <property type="entry name" value="Phage_CI_N"/>
</dbReference>
<dbReference type="OrthoDB" id="5829794at2"/>
<evidence type="ECO:0000259" key="1">
    <source>
        <dbReference type="Pfam" id="PF07022"/>
    </source>
</evidence>
<name>A0A1T5HXH4_9GAMM</name>
<proteinExistence type="predicted"/>
<dbReference type="GO" id="GO:0003677">
    <property type="term" value="F:DNA binding"/>
    <property type="evidence" value="ECO:0007669"/>
    <property type="project" value="InterPro"/>
</dbReference>
<dbReference type="Gene3D" id="1.10.260.40">
    <property type="entry name" value="lambda repressor-like DNA-binding domains"/>
    <property type="match status" value="1"/>
</dbReference>
<gene>
    <name evidence="3" type="ORF">CZ809_00943</name>
</gene>
<feature type="domain" description="Bacteriophage CI repressor N-terminal" evidence="1">
    <location>
        <begin position="20"/>
        <end position="82"/>
    </location>
</feature>
<dbReference type="InterPro" id="IPR010982">
    <property type="entry name" value="Lambda_DNA-bd_dom_sf"/>
</dbReference>
<dbReference type="GO" id="GO:0045892">
    <property type="term" value="P:negative regulation of DNA-templated transcription"/>
    <property type="evidence" value="ECO:0007669"/>
    <property type="project" value="InterPro"/>
</dbReference>
<protein>
    <submittedName>
        <fullName evidence="3">Bacteriophage CI repressor helix-turn-helix domain protein</fullName>
    </submittedName>
</protein>
<dbReference type="InterPro" id="IPR032499">
    <property type="entry name" value="Phage_CI_C"/>
</dbReference>
<dbReference type="GO" id="GO:0051259">
    <property type="term" value="P:protein complex oligomerization"/>
    <property type="evidence" value="ECO:0007669"/>
    <property type="project" value="InterPro"/>
</dbReference>
<evidence type="ECO:0000259" key="2">
    <source>
        <dbReference type="Pfam" id="PF16452"/>
    </source>
</evidence>
<dbReference type="Gene3D" id="2.10.109.10">
    <property type="entry name" value="Umud Fragment, subunit A"/>
    <property type="match status" value="1"/>
</dbReference>
<dbReference type="EMBL" id="FUZI01000001">
    <property type="protein sequence ID" value="SKC31465.1"/>
    <property type="molecule type" value="Genomic_DNA"/>
</dbReference>
<reference evidence="3 4" key="1">
    <citation type="submission" date="2017-02" db="EMBL/GenBank/DDBJ databases">
        <authorList>
            <person name="Peterson S.W."/>
        </authorList>
    </citation>
    <scope>NUCLEOTIDE SEQUENCE [LARGE SCALE GENOMIC DNA]</scope>
    <source>
        <strain evidence="4">type strain: NCCB 100098</strain>
    </source>
</reference>
<evidence type="ECO:0000313" key="3">
    <source>
        <dbReference type="EMBL" id="SKC31465.1"/>
    </source>
</evidence>
<dbReference type="Pfam" id="PF07022">
    <property type="entry name" value="Phage_CI_repr"/>
    <property type="match status" value="1"/>
</dbReference>
<dbReference type="Proteomes" id="UP000189966">
    <property type="component" value="Unassembled WGS sequence"/>
</dbReference>